<keyword evidence="1" id="KW-0472">Membrane</keyword>
<protein>
    <recommendedName>
        <fullName evidence="4">DoxX family membrane protein</fullName>
    </recommendedName>
</protein>
<proteinExistence type="predicted"/>
<keyword evidence="3" id="KW-1185">Reference proteome</keyword>
<evidence type="ECO:0000256" key="1">
    <source>
        <dbReference type="SAM" id="Phobius"/>
    </source>
</evidence>
<sequence>MKLSHLPARVTAGALILNAGLDIRKLPEEAAAGMQDMGANGVPPVKKLSPRTFRETLSRSEVALGAALLTPFVPSWVAGAGLAGFSGALMAMYFRTPEMTKEDGIRPTEAGTPIAKDIVMFGTGVTLVLDDLLSKK</sequence>
<dbReference type="RefSeq" id="WP_188682338.1">
    <property type="nucleotide sequence ID" value="NZ_BMIS01000001.1"/>
</dbReference>
<keyword evidence="1" id="KW-0812">Transmembrane</keyword>
<feature type="transmembrane region" description="Helical" evidence="1">
    <location>
        <begin position="76"/>
        <end position="94"/>
    </location>
</feature>
<dbReference type="EMBL" id="BMIS01000001">
    <property type="protein sequence ID" value="GGE60209.1"/>
    <property type="molecule type" value="Genomic_DNA"/>
</dbReference>
<keyword evidence="1" id="KW-1133">Transmembrane helix</keyword>
<accession>A0A917AMB8</accession>
<reference evidence="2" key="2">
    <citation type="submission" date="2020-09" db="EMBL/GenBank/DDBJ databases">
        <authorList>
            <person name="Sun Q."/>
            <person name="Zhou Y."/>
        </authorList>
    </citation>
    <scope>NUCLEOTIDE SEQUENCE</scope>
    <source>
        <strain evidence="2">CGMCC 1.15388</strain>
    </source>
</reference>
<comment type="caution">
    <text evidence="2">The sequence shown here is derived from an EMBL/GenBank/DDBJ whole genome shotgun (WGS) entry which is preliminary data.</text>
</comment>
<dbReference type="Proteomes" id="UP000633136">
    <property type="component" value="Unassembled WGS sequence"/>
</dbReference>
<gene>
    <name evidence="2" type="ORF">GCM10011401_03840</name>
</gene>
<evidence type="ECO:0000313" key="3">
    <source>
        <dbReference type="Proteomes" id="UP000633136"/>
    </source>
</evidence>
<reference evidence="2" key="1">
    <citation type="journal article" date="2014" name="Int. J. Syst. Evol. Microbiol.">
        <title>Complete genome sequence of Corynebacterium casei LMG S-19264T (=DSM 44701T), isolated from a smear-ripened cheese.</title>
        <authorList>
            <consortium name="US DOE Joint Genome Institute (JGI-PGF)"/>
            <person name="Walter F."/>
            <person name="Albersmeier A."/>
            <person name="Kalinowski J."/>
            <person name="Ruckert C."/>
        </authorList>
    </citation>
    <scope>NUCLEOTIDE SEQUENCE</scope>
    <source>
        <strain evidence="2">CGMCC 1.15388</strain>
    </source>
</reference>
<evidence type="ECO:0008006" key="4">
    <source>
        <dbReference type="Google" id="ProtNLM"/>
    </source>
</evidence>
<dbReference type="AlphaFoldDB" id="A0A917AMB8"/>
<evidence type="ECO:0000313" key="2">
    <source>
        <dbReference type="EMBL" id="GGE60209.1"/>
    </source>
</evidence>
<organism evidence="2 3">
    <name type="scientific">Nesterenkonia cremea</name>
    <dbReference type="NCBI Taxonomy" id="1882340"/>
    <lineage>
        <taxon>Bacteria</taxon>
        <taxon>Bacillati</taxon>
        <taxon>Actinomycetota</taxon>
        <taxon>Actinomycetes</taxon>
        <taxon>Micrococcales</taxon>
        <taxon>Micrococcaceae</taxon>
        <taxon>Nesterenkonia</taxon>
    </lineage>
</organism>
<name>A0A917AMB8_9MICC</name>